<organism evidence="1 2">
    <name type="scientific">Melastoma candidum</name>
    <dbReference type="NCBI Taxonomy" id="119954"/>
    <lineage>
        <taxon>Eukaryota</taxon>
        <taxon>Viridiplantae</taxon>
        <taxon>Streptophyta</taxon>
        <taxon>Embryophyta</taxon>
        <taxon>Tracheophyta</taxon>
        <taxon>Spermatophyta</taxon>
        <taxon>Magnoliopsida</taxon>
        <taxon>eudicotyledons</taxon>
        <taxon>Gunneridae</taxon>
        <taxon>Pentapetalae</taxon>
        <taxon>rosids</taxon>
        <taxon>malvids</taxon>
        <taxon>Myrtales</taxon>
        <taxon>Melastomataceae</taxon>
        <taxon>Melastomatoideae</taxon>
        <taxon>Melastomateae</taxon>
        <taxon>Melastoma</taxon>
    </lineage>
</organism>
<keyword evidence="2" id="KW-1185">Reference proteome</keyword>
<evidence type="ECO:0000313" key="2">
    <source>
        <dbReference type="Proteomes" id="UP001057402"/>
    </source>
</evidence>
<dbReference type="EMBL" id="CM042881">
    <property type="protein sequence ID" value="KAI4385627.1"/>
    <property type="molecule type" value="Genomic_DNA"/>
</dbReference>
<reference evidence="2" key="1">
    <citation type="journal article" date="2023" name="Front. Plant Sci.">
        <title>Chromosomal-level genome assembly of Melastoma candidum provides insights into trichome evolution.</title>
        <authorList>
            <person name="Zhong Y."/>
            <person name="Wu W."/>
            <person name="Sun C."/>
            <person name="Zou P."/>
            <person name="Liu Y."/>
            <person name="Dai S."/>
            <person name="Zhou R."/>
        </authorList>
    </citation>
    <scope>NUCLEOTIDE SEQUENCE [LARGE SCALE GENOMIC DNA]</scope>
</reference>
<name>A0ACB9SBQ4_9MYRT</name>
<comment type="caution">
    <text evidence="1">The sequence shown here is derived from an EMBL/GenBank/DDBJ whole genome shotgun (WGS) entry which is preliminary data.</text>
</comment>
<protein>
    <submittedName>
        <fullName evidence="1">Uncharacterized protein</fullName>
    </submittedName>
</protein>
<proteinExistence type="predicted"/>
<evidence type="ECO:0000313" key="1">
    <source>
        <dbReference type="EMBL" id="KAI4385627.1"/>
    </source>
</evidence>
<accession>A0ACB9SBQ4</accession>
<sequence>MESARRTLATAAGVGVRRRRPLSDCTNSVVPEDSSSTSSVSLLRKVPLHLLRSSVDGAGAGAAGGDLESAAQHNRHHAVKRKCPAVTMMTAAPAIGDSLGSLDDAKNCDLSSAMFLPDKRKQRVRGGGRARKASDQDLEDYIRQQRVYFAEVDAFELEEEEVGEVEGLD</sequence>
<dbReference type="Proteomes" id="UP001057402">
    <property type="component" value="Chromosome 2"/>
</dbReference>
<gene>
    <name evidence="1" type="ORF">MLD38_003628</name>
</gene>